<evidence type="ECO:0000313" key="5">
    <source>
        <dbReference type="Proteomes" id="UP000014216"/>
    </source>
</evidence>
<sequence length="165" mass="19116">MIVMFQRRTTMETTIADIENAAQILRLQKMAYQSEAELYQNYNIPPLTQTIAEIREKFDTQIFYKTVVENNILGSVRAYSDETSCFIGRLIVHPDIQGKGIGTRLMNAIEEHFSEAQRYELFTGTKSIANIRLYERLGYKPFKEMVVDKSLSLIFMEKAGNPFLR</sequence>
<keyword evidence="5" id="KW-1185">Reference proteome</keyword>
<evidence type="ECO:0000313" key="4">
    <source>
        <dbReference type="EMBL" id="EMS80971.1"/>
    </source>
</evidence>
<accession>S0G7J6</accession>
<dbReference type="Pfam" id="PF00583">
    <property type="entry name" value="Acetyltransf_1"/>
    <property type="match status" value="1"/>
</dbReference>
<gene>
    <name evidence="4" type="ORF">Dpo_1c01020</name>
</gene>
<proteinExistence type="predicted"/>
<dbReference type="PROSITE" id="PS51186">
    <property type="entry name" value="GNAT"/>
    <property type="match status" value="1"/>
</dbReference>
<dbReference type="PANTHER" id="PTHR43877:SF2">
    <property type="entry name" value="AMINOALKYLPHOSPHONATE N-ACETYLTRANSFERASE-RELATED"/>
    <property type="match status" value="1"/>
</dbReference>
<keyword evidence="1 4" id="KW-0808">Transferase</keyword>
<reference evidence="4 5" key="1">
    <citation type="journal article" date="2013" name="Genome Announc.">
        <title>Draft Genome Sequence of Desulfotignum phosphitoxidans DSM 13687 Strain FiPS-3.</title>
        <authorList>
            <person name="Poehlein A."/>
            <person name="Daniel R."/>
            <person name="Simeonova D.D."/>
        </authorList>
    </citation>
    <scope>NUCLEOTIDE SEQUENCE [LARGE SCALE GENOMIC DNA]</scope>
    <source>
        <strain evidence="4 5">DSM 13687</strain>
    </source>
</reference>
<dbReference type="CDD" id="cd04301">
    <property type="entry name" value="NAT_SF"/>
    <property type="match status" value="1"/>
</dbReference>
<evidence type="ECO:0000256" key="1">
    <source>
        <dbReference type="ARBA" id="ARBA00022679"/>
    </source>
</evidence>
<dbReference type="AlphaFoldDB" id="S0G7J6"/>
<comment type="caution">
    <text evidence="4">The sequence shown here is derived from an EMBL/GenBank/DDBJ whole genome shotgun (WGS) entry which is preliminary data.</text>
</comment>
<dbReference type="Gene3D" id="3.40.630.30">
    <property type="match status" value="1"/>
</dbReference>
<keyword evidence="2" id="KW-0012">Acyltransferase</keyword>
<dbReference type="InterPro" id="IPR050832">
    <property type="entry name" value="Bact_Acetyltransf"/>
</dbReference>
<dbReference type="EMBL" id="APJX01000001">
    <property type="protein sequence ID" value="EMS80971.1"/>
    <property type="molecule type" value="Genomic_DNA"/>
</dbReference>
<protein>
    <submittedName>
        <fullName evidence="4">Acetyltransferase, GNAT family</fullName>
    </submittedName>
</protein>
<name>S0G7J6_9BACT</name>
<dbReference type="GO" id="GO:0016747">
    <property type="term" value="F:acyltransferase activity, transferring groups other than amino-acyl groups"/>
    <property type="evidence" value="ECO:0007669"/>
    <property type="project" value="InterPro"/>
</dbReference>
<dbReference type="PANTHER" id="PTHR43877">
    <property type="entry name" value="AMINOALKYLPHOSPHONATE N-ACETYLTRANSFERASE-RELATED-RELATED"/>
    <property type="match status" value="1"/>
</dbReference>
<evidence type="ECO:0000259" key="3">
    <source>
        <dbReference type="PROSITE" id="PS51186"/>
    </source>
</evidence>
<feature type="domain" description="N-acetyltransferase" evidence="3">
    <location>
        <begin position="22"/>
        <end position="161"/>
    </location>
</feature>
<dbReference type="InterPro" id="IPR016181">
    <property type="entry name" value="Acyl_CoA_acyltransferase"/>
</dbReference>
<dbReference type="InterPro" id="IPR000182">
    <property type="entry name" value="GNAT_dom"/>
</dbReference>
<organism evidence="4 5">
    <name type="scientific">Desulfotignum phosphitoxidans DSM 13687</name>
    <dbReference type="NCBI Taxonomy" id="1286635"/>
    <lineage>
        <taxon>Bacteria</taxon>
        <taxon>Pseudomonadati</taxon>
        <taxon>Thermodesulfobacteriota</taxon>
        <taxon>Desulfobacteria</taxon>
        <taxon>Desulfobacterales</taxon>
        <taxon>Desulfobacteraceae</taxon>
        <taxon>Desulfotignum</taxon>
    </lineage>
</organism>
<dbReference type="SUPFAM" id="SSF55729">
    <property type="entry name" value="Acyl-CoA N-acyltransferases (Nat)"/>
    <property type="match status" value="1"/>
</dbReference>
<evidence type="ECO:0000256" key="2">
    <source>
        <dbReference type="ARBA" id="ARBA00023315"/>
    </source>
</evidence>
<dbReference type="Proteomes" id="UP000014216">
    <property type="component" value="Unassembled WGS sequence"/>
</dbReference>